<sequence length="61" mass="6861">MADLVRLSALNKCLCRTNAKSYETKQYKKGLKAADTILKKFPDHGVMEDGYDGRLEQPQTA</sequence>
<gene>
    <name evidence="1" type="ORF">RJ639_047470</name>
</gene>
<dbReference type="EMBL" id="JAVXUP010000808">
    <property type="protein sequence ID" value="KAK3020558.1"/>
    <property type="molecule type" value="Genomic_DNA"/>
</dbReference>
<proteinExistence type="predicted"/>
<organism evidence="1 2">
    <name type="scientific">Escallonia herrerae</name>
    <dbReference type="NCBI Taxonomy" id="1293975"/>
    <lineage>
        <taxon>Eukaryota</taxon>
        <taxon>Viridiplantae</taxon>
        <taxon>Streptophyta</taxon>
        <taxon>Embryophyta</taxon>
        <taxon>Tracheophyta</taxon>
        <taxon>Spermatophyta</taxon>
        <taxon>Magnoliopsida</taxon>
        <taxon>eudicotyledons</taxon>
        <taxon>Gunneridae</taxon>
        <taxon>Pentapetalae</taxon>
        <taxon>asterids</taxon>
        <taxon>campanulids</taxon>
        <taxon>Escalloniales</taxon>
        <taxon>Escalloniaceae</taxon>
        <taxon>Escallonia</taxon>
    </lineage>
</organism>
<dbReference type="AlphaFoldDB" id="A0AA88W6R7"/>
<comment type="caution">
    <text evidence="1">The sequence shown here is derived from an EMBL/GenBank/DDBJ whole genome shotgun (WGS) entry which is preliminary data.</text>
</comment>
<keyword evidence="2" id="KW-1185">Reference proteome</keyword>
<evidence type="ECO:0000313" key="1">
    <source>
        <dbReference type="EMBL" id="KAK3020558.1"/>
    </source>
</evidence>
<reference evidence="1" key="1">
    <citation type="submission" date="2022-12" db="EMBL/GenBank/DDBJ databases">
        <title>Draft genome assemblies for two species of Escallonia (Escalloniales).</title>
        <authorList>
            <person name="Chanderbali A."/>
            <person name="Dervinis C."/>
            <person name="Anghel I."/>
            <person name="Soltis D."/>
            <person name="Soltis P."/>
            <person name="Zapata F."/>
        </authorList>
    </citation>
    <scope>NUCLEOTIDE SEQUENCE</scope>
    <source>
        <strain evidence="1">UCBG64.0493</strain>
        <tissue evidence="1">Leaf</tissue>
    </source>
</reference>
<evidence type="ECO:0000313" key="2">
    <source>
        <dbReference type="Proteomes" id="UP001188597"/>
    </source>
</evidence>
<dbReference type="Gene3D" id="1.25.40.1040">
    <property type="match status" value="1"/>
</dbReference>
<protein>
    <submittedName>
        <fullName evidence="1">Uncharacterized protein</fullName>
    </submittedName>
</protein>
<accession>A0AA88W6R7</accession>
<dbReference type="Proteomes" id="UP001188597">
    <property type="component" value="Unassembled WGS sequence"/>
</dbReference>
<name>A0AA88W6R7_9ASTE</name>